<comment type="cofactor">
    <cofactor evidence="1 14 15">
        <name>Zn(2+)</name>
        <dbReference type="ChEBI" id="CHEBI:29105"/>
    </cofactor>
</comment>
<dbReference type="AlphaFoldDB" id="K5ZHP9"/>
<evidence type="ECO:0000256" key="12">
    <source>
        <dbReference type="PIRSR" id="PIRSR606262-1"/>
    </source>
</evidence>
<dbReference type="PROSITE" id="PS00903">
    <property type="entry name" value="CYT_DCMP_DEAMINASES_1"/>
    <property type="match status" value="1"/>
</dbReference>
<dbReference type="GO" id="GO:0055086">
    <property type="term" value="P:nucleobase-containing small molecule metabolic process"/>
    <property type="evidence" value="ECO:0007669"/>
    <property type="project" value="UniProtKB-ARBA"/>
</dbReference>
<dbReference type="GO" id="GO:0042802">
    <property type="term" value="F:identical protein binding"/>
    <property type="evidence" value="ECO:0007669"/>
    <property type="project" value="UniProtKB-ARBA"/>
</dbReference>
<evidence type="ECO:0000256" key="13">
    <source>
        <dbReference type="PIRSR" id="PIRSR606262-2"/>
    </source>
</evidence>
<evidence type="ECO:0000256" key="14">
    <source>
        <dbReference type="PIRSR" id="PIRSR606262-3"/>
    </source>
</evidence>
<protein>
    <recommendedName>
        <fullName evidence="5 15">Cytidine deaminase</fullName>
        <ecNumber evidence="4 15">3.5.4.5</ecNumber>
    </recommendedName>
    <alternativeName>
        <fullName evidence="9 15">Cytidine aminohydrolase</fullName>
    </alternativeName>
</protein>
<evidence type="ECO:0000256" key="1">
    <source>
        <dbReference type="ARBA" id="ARBA00001947"/>
    </source>
</evidence>
<dbReference type="GO" id="GO:0072527">
    <property type="term" value="P:pyrimidine-containing compound metabolic process"/>
    <property type="evidence" value="ECO:0007669"/>
    <property type="project" value="UniProtKB-ARBA"/>
</dbReference>
<evidence type="ECO:0000256" key="3">
    <source>
        <dbReference type="ARBA" id="ARBA00006576"/>
    </source>
</evidence>
<dbReference type="Gene3D" id="3.40.140.10">
    <property type="entry name" value="Cytidine Deaminase, domain 2"/>
    <property type="match status" value="1"/>
</dbReference>
<proteinExistence type="inferred from homology"/>
<dbReference type="InterPro" id="IPR006262">
    <property type="entry name" value="Cyt_deam_tetra"/>
</dbReference>
<gene>
    <name evidence="18" type="ORF">HMPREF1060_02681</name>
</gene>
<comment type="catalytic activity">
    <reaction evidence="10 15">
        <text>2'-deoxycytidine + H2O + H(+) = 2'-deoxyuridine + NH4(+)</text>
        <dbReference type="Rhea" id="RHEA:13433"/>
        <dbReference type="ChEBI" id="CHEBI:15377"/>
        <dbReference type="ChEBI" id="CHEBI:15378"/>
        <dbReference type="ChEBI" id="CHEBI:15698"/>
        <dbReference type="ChEBI" id="CHEBI:16450"/>
        <dbReference type="ChEBI" id="CHEBI:28938"/>
        <dbReference type="EC" id="3.5.4.5"/>
    </reaction>
</comment>
<organism evidence="18 19">
    <name type="scientific">Parabacteroides merdae CL03T12C32</name>
    <dbReference type="NCBI Taxonomy" id="999420"/>
    <lineage>
        <taxon>Bacteria</taxon>
        <taxon>Pseudomonadati</taxon>
        <taxon>Bacteroidota</taxon>
        <taxon>Bacteroidia</taxon>
        <taxon>Bacteroidales</taxon>
        <taxon>Tannerellaceae</taxon>
        <taxon>Parabacteroides</taxon>
    </lineage>
</organism>
<dbReference type="Proteomes" id="UP000006271">
    <property type="component" value="Unassembled WGS sequence"/>
</dbReference>
<accession>K5ZHP9</accession>
<dbReference type="SUPFAM" id="SSF53927">
    <property type="entry name" value="Cytidine deaminase-like"/>
    <property type="match status" value="1"/>
</dbReference>
<dbReference type="GO" id="GO:0004126">
    <property type="term" value="F:cytidine deaminase activity"/>
    <property type="evidence" value="ECO:0007669"/>
    <property type="project" value="UniProtKB-UniRule"/>
</dbReference>
<evidence type="ECO:0000256" key="10">
    <source>
        <dbReference type="ARBA" id="ARBA00049252"/>
    </source>
</evidence>
<dbReference type="NCBIfam" id="TIGR01354">
    <property type="entry name" value="cyt_deam_tetra"/>
    <property type="match status" value="1"/>
</dbReference>
<feature type="active site" description="Proton donor" evidence="12">
    <location>
        <position position="109"/>
    </location>
</feature>
<evidence type="ECO:0000256" key="6">
    <source>
        <dbReference type="ARBA" id="ARBA00022723"/>
    </source>
</evidence>
<dbReference type="CDD" id="cd01283">
    <property type="entry name" value="cytidine_deaminase"/>
    <property type="match status" value="1"/>
</dbReference>
<keyword evidence="6 14" id="KW-0479">Metal-binding</keyword>
<reference evidence="18 19" key="1">
    <citation type="submission" date="2012-02" db="EMBL/GenBank/DDBJ databases">
        <title>The Genome Sequence of Parabacteroides merdae CL03T12C32.</title>
        <authorList>
            <consortium name="The Broad Institute Genome Sequencing Platform"/>
            <person name="Earl A."/>
            <person name="Ward D."/>
            <person name="Feldgarden M."/>
            <person name="Gevers D."/>
            <person name="Zitomersky N.L."/>
            <person name="Coyne M.J."/>
            <person name="Comstock L.E."/>
            <person name="Young S.K."/>
            <person name="Zeng Q."/>
            <person name="Gargeya S."/>
            <person name="Fitzgerald M."/>
            <person name="Haas B."/>
            <person name="Abouelleil A."/>
            <person name="Alvarado L."/>
            <person name="Arachchi H.M."/>
            <person name="Berlin A."/>
            <person name="Chapman S.B."/>
            <person name="Gearin G."/>
            <person name="Goldberg J."/>
            <person name="Griggs A."/>
            <person name="Gujja S."/>
            <person name="Hansen M."/>
            <person name="Heiman D."/>
            <person name="Howarth C."/>
            <person name="Larimer J."/>
            <person name="Lui A."/>
            <person name="MacDonald P.J.P."/>
            <person name="McCowen C."/>
            <person name="Montmayeur A."/>
            <person name="Murphy C."/>
            <person name="Neiman D."/>
            <person name="Pearson M."/>
            <person name="Priest M."/>
            <person name="Roberts A."/>
            <person name="Saif S."/>
            <person name="Shea T."/>
            <person name="Sisk P."/>
            <person name="Stolte C."/>
            <person name="Sykes S."/>
            <person name="Wortman J."/>
            <person name="Nusbaum C."/>
            <person name="Birren B."/>
        </authorList>
    </citation>
    <scope>NUCLEOTIDE SEQUENCE [LARGE SCALE GENOMIC DNA]</scope>
    <source>
        <strain evidence="18 19">CL03T12C32</strain>
    </source>
</reference>
<comment type="function">
    <text evidence="2 15">This enzyme scavenges exogenous and endogenous cytidine and 2'-deoxycytidine for UMP synthesis.</text>
</comment>
<feature type="binding site" evidence="13">
    <location>
        <begin position="96"/>
        <end position="102"/>
    </location>
    <ligand>
        <name>substrate</name>
    </ligand>
</feature>
<feature type="binding site" evidence="14">
    <location>
        <position position="145"/>
    </location>
    <ligand>
        <name>Zn(2+)</name>
        <dbReference type="ChEBI" id="CHEBI:29105"/>
        <note>catalytic</note>
    </ligand>
</feature>
<feature type="binding site" evidence="14">
    <location>
        <position position="148"/>
    </location>
    <ligand>
        <name>Zn(2+)</name>
        <dbReference type="ChEBI" id="CHEBI:29105"/>
        <note>catalytic</note>
    </ligand>
</feature>
<name>K5ZHP9_9BACT</name>
<evidence type="ECO:0000259" key="17">
    <source>
        <dbReference type="PROSITE" id="PS51747"/>
    </source>
</evidence>
<dbReference type="Pfam" id="PF00383">
    <property type="entry name" value="dCMP_cyt_deam_1"/>
    <property type="match status" value="1"/>
</dbReference>
<feature type="binding site" evidence="14">
    <location>
        <position position="107"/>
    </location>
    <ligand>
        <name>Zn(2+)</name>
        <dbReference type="ChEBI" id="CHEBI:29105"/>
        <note>catalytic</note>
    </ligand>
</feature>
<feature type="domain" description="CMP/dCMP-type deaminase" evidence="17">
    <location>
        <begin position="55"/>
        <end position="185"/>
    </location>
</feature>
<dbReference type="InterPro" id="IPR016192">
    <property type="entry name" value="APOBEC/CMP_deaminase_Zn-bd"/>
</dbReference>
<evidence type="ECO:0000256" key="2">
    <source>
        <dbReference type="ARBA" id="ARBA00003949"/>
    </source>
</evidence>
<sequence length="195" mass="21455">MGCLTIETWLLFITNVFGLSLYFLYFCLYHLECYFMKEIKLETKIRIYPLAELPEEESRLMEAAVKATGQSYAPYSKFHVGAAALLEDGTIVTGSNQENAAYPSGLCAERVALFHAGHQYPDMPVVALAIAAATNGRQVESISPCGACRQVLLEAEQRYGKPMKVLLCGTKEVVVAESAESLLPLCFGAKDLKDE</sequence>
<dbReference type="EMBL" id="AGZQ01000014">
    <property type="protein sequence ID" value="EKN10755.1"/>
    <property type="molecule type" value="Genomic_DNA"/>
</dbReference>
<evidence type="ECO:0000256" key="16">
    <source>
        <dbReference type="SAM" id="Phobius"/>
    </source>
</evidence>
<evidence type="ECO:0000256" key="4">
    <source>
        <dbReference type="ARBA" id="ARBA00012783"/>
    </source>
</evidence>
<keyword evidence="16" id="KW-1133">Transmembrane helix</keyword>
<evidence type="ECO:0000256" key="5">
    <source>
        <dbReference type="ARBA" id="ARBA00018266"/>
    </source>
</evidence>
<keyword evidence="8 14" id="KW-0862">Zinc</keyword>
<feature type="transmembrane region" description="Helical" evidence="16">
    <location>
        <begin position="12"/>
        <end position="31"/>
    </location>
</feature>
<evidence type="ECO:0000256" key="8">
    <source>
        <dbReference type="ARBA" id="ARBA00022833"/>
    </source>
</evidence>
<dbReference type="InterPro" id="IPR002125">
    <property type="entry name" value="CMP_dCMP_dom"/>
</dbReference>
<comment type="caution">
    <text evidence="18">The sequence shown here is derived from an EMBL/GenBank/DDBJ whole genome shotgun (WGS) entry which is preliminary data.</text>
</comment>
<dbReference type="InterPro" id="IPR016193">
    <property type="entry name" value="Cytidine_deaminase-like"/>
</dbReference>
<comment type="catalytic activity">
    <reaction evidence="11 15">
        <text>cytidine + H2O + H(+) = uridine + NH4(+)</text>
        <dbReference type="Rhea" id="RHEA:16069"/>
        <dbReference type="ChEBI" id="CHEBI:15377"/>
        <dbReference type="ChEBI" id="CHEBI:15378"/>
        <dbReference type="ChEBI" id="CHEBI:16704"/>
        <dbReference type="ChEBI" id="CHEBI:17562"/>
        <dbReference type="ChEBI" id="CHEBI:28938"/>
        <dbReference type="EC" id="3.5.4.5"/>
    </reaction>
</comment>
<dbReference type="PANTHER" id="PTHR11644">
    <property type="entry name" value="CYTIDINE DEAMINASE"/>
    <property type="match status" value="1"/>
</dbReference>
<keyword evidence="16" id="KW-0472">Membrane</keyword>
<dbReference type="GO" id="GO:0008270">
    <property type="term" value="F:zinc ion binding"/>
    <property type="evidence" value="ECO:0007669"/>
    <property type="project" value="UniProtKB-UniRule"/>
</dbReference>
<dbReference type="InterPro" id="IPR050202">
    <property type="entry name" value="Cyt/Deoxycyt_deaminase"/>
</dbReference>
<keyword evidence="7 15" id="KW-0378">Hydrolase</keyword>
<evidence type="ECO:0000256" key="15">
    <source>
        <dbReference type="RuleBase" id="RU364006"/>
    </source>
</evidence>
<evidence type="ECO:0000256" key="9">
    <source>
        <dbReference type="ARBA" id="ARBA00032005"/>
    </source>
</evidence>
<dbReference type="PATRIC" id="fig|999420.3.peg.2754"/>
<evidence type="ECO:0000256" key="7">
    <source>
        <dbReference type="ARBA" id="ARBA00022801"/>
    </source>
</evidence>
<comment type="similarity">
    <text evidence="3 15">Belongs to the cytidine and deoxycytidylate deaminase family.</text>
</comment>
<dbReference type="PANTHER" id="PTHR11644:SF2">
    <property type="entry name" value="CYTIDINE DEAMINASE"/>
    <property type="match status" value="1"/>
</dbReference>
<evidence type="ECO:0000256" key="11">
    <source>
        <dbReference type="ARBA" id="ARBA00049558"/>
    </source>
</evidence>
<evidence type="ECO:0000313" key="18">
    <source>
        <dbReference type="EMBL" id="EKN10755.1"/>
    </source>
</evidence>
<dbReference type="PROSITE" id="PS51747">
    <property type="entry name" value="CYT_DCMP_DEAMINASES_2"/>
    <property type="match status" value="1"/>
</dbReference>
<dbReference type="NCBIfam" id="NF004064">
    <property type="entry name" value="PRK05578.1"/>
    <property type="match status" value="1"/>
</dbReference>
<keyword evidence="16" id="KW-0812">Transmembrane</keyword>
<dbReference type="HOGENOM" id="CLU_097262_1_0_10"/>
<dbReference type="GO" id="GO:0005829">
    <property type="term" value="C:cytosol"/>
    <property type="evidence" value="ECO:0007669"/>
    <property type="project" value="TreeGrafter"/>
</dbReference>
<evidence type="ECO:0000313" key="19">
    <source>
        <dbReference type="Proteomes" id="UP000006271"/>
    </source>
</evidence>
<dbReference type="EC" id="3.5.4.5" evidence="4 15"/>